<sequence length="176" mass="19082">MNDAAARFAYHARAIPTLYPDDEDTRTLPAAGLRAAQAATIYKYVDPQGNVTYTNVPLRGAQPIKLNPLSSYPGQRAKSGGASAGKPAASGGYPSVDADTQKQRDSGRKKILEQELANEAKALDAAKKALDEGKAVRLGDEARNYQKYLDRVQKLQNEVTDREKNVQALKKELGLP</sequence>
<dbReference type="EMBL" id="LR134182">
    <property type="protein sequence ID" value="VEB44747.1"/>
    <property type="molecule type" value="Genomic_DNA"/>
</dbReference>
<feature type="compositionally biased region" description="Basic and acidic residues" evidence="1">
    <location>
        <begin position="99"/>
        <end position="110"/>
    </location>
</feature>
<dbReference type="InterPro" id="IPR025392">
    <property type="entry name" value="DUF4124"/>
</dbReference>
<gene>
    <name evidence="3" type="ORF">NCTC9695_05251</name>
</gene>
<evidence type="ECO:0000313" key="4">
    <source>
        <dbReference type="Proteomes" id="UP000275777"/>
    </source>
</evidence>
<proteinExistence type="predicted"/>
<evidence type="ECO:0000313" key="3">
    <source>
        <dbReference type="EMBL" id="VEB44747.1"/>
    </source>
</evidence>
<dbReference type="AlphaFoldDB" id="A0A447TIS5"/>
<reference evidence="3 4" key="1">
    <citation type="submission" date="2018-12" db="EMBL/GenBank/DDBJ databases">
        <authorList>
            <consortium name="Pathogen Informatics"/>
        </authorList>
    </citation>
    <scope>NUCLEOTIDE SEQUENCE [LARGE SCALE GENOMIC DNA]</scope>
    <source>
        <strain evidence="3 4">NCTC9695</strain>
    </source>
</reference>
<dbReference type="Pfam" id="PF13511">
    <property type="entry name" value="DUF4124"/>
    <property type="match status" value="1"/>
</dbReference>
<dbReference type="Proteomes" id="UP000275777">
    <property type="component" value="Chromosome"/>
</dbReference>
<accession>A0A447TIS5</accession>
<evidence type="ECO:0000256" key="1">
    <source>
        <dbReference type="SAM" id="MobiDB-lite"/>
    </source>
</evidence>
<feature type="region of interest" description="Disordered" evidence="1">
    <location>
        <begin position="65"/>
        <end position="110"/>
    </location>
</feature>
<feature type="domain" description="DUF4124" evidence="2">
    <location>
        <begin position="33"/>
        <end position="73"/>
    </location>
</feature>
<organism evidence="3 4">
    <name type="scientific">Chromobacterium violaceum</name>
    <dbReference type="NCBI Taxonomy" id="536"/>
    <lineage>
        <taxon>Bacteria</taxon>
        <taxon>Pseudomonadati</taxon>
        <taxon>Pseudomonadota</taxon>
        <taxon>Betaproteobacteria</taxon>
        <taxon>Neisseriales</taxon>
        <taxon>Chromobacteriaceae</taxon>
        <taxon>Chromobacterium</taxon>
    </lineage>
</organism>
<feature type="compositionally biased region" description="Low complexity" evidence="1">
    <location>
        <begin position="77"/>
        <end position="95"/>
    </location>
</feature>
<evidence type="ECO:0000259" key="2">
    <source>
        <dbReference type="Pfam" id="PF13511"/>
    </source>
</evidence>
<protein>
    <recommendedName>
        <fullName evidence="2">DUF4124 domain-containing protein</fullName>
    </recommendedName>
</protein>
<name>A0A447TIS5_CHRVL</name>